<dbReference type="InterPro" id="IPR004919">
    <property type="entry name" value="GmrSD_N"/>
</dbReference>
<feature type="compositionally biased region" description="Acidic residues" evidence="1">
    <location>
        <begin position="7"/>
        <end position="25"/>
    </location>
</feature>
<protein>
    <recommendedName>
        <fullName evidence="2">GmrSD restriction endonucleases N-terminal domain-containing protein</fullName>
    </recommendedName>
</protein>
<dbReference type="EMBL" id="BAABCM010000003">
    <property type="protein sequence ID" value="GAA3811336.1"/>
    <property type="molecule type" value="Genomic_DNA"/>
</dbReference>
<name>A0ABP7I401_9PSEU</name>
<evidence type="ECO:0000313" key="3">
    <source>
        <dbReference type="EMBL" id="GAA3811336.1"/>
    </source>
</evidence>
<sequence length="394" mass="44428">MTTSADEVAEAVETEVVDPEQDDDEIDLGAPSAEESLRYFGVDFDVEGLVRRFERGELIIPRFDPEEPANENTGYAAFQRNFVWKKKQMDRFIESILLGYPIPGIFLVELKNRQYIVLDGQQRLTTLHAFYRGDYDAGGKNVPFSLEYVKKGGPFKSRTYETLDPADKRLFNNALIQATVVLPAGDEGKKAIYALFDRINSGGTKLNEQQIRVAIYSGTAVNMIREMNRDGNWRTLFGGPPHRDLKDQELILRYLTLKSVGLALRDNGDDTAYKSPLATFMTDHLEYLDKNITEELREREMYEFSTACALLVESVGPLALRRNRAINAARADSILAGLTLAIRENPSISTDKVRTAYESLGSNEEFDNNTQKSTSHRNSVNARLRASIAAFQDR</sequence>
<dbReference type="PANTHER" id="PTHR39639">
    <property type="entry name" value="CHROMOSOME 16, WHOLE GENOME SHOTGUN SEQUENCE"/>
    <property type="match status" value="1"/>
</dbReference>
<organism evidence="3 4">
    <name type="scientific">Amycolatopsis tucumanensis</name>
    <dbReference type="NCBI Taxonomy" id="401106"/>
    <lineage>
        <taxon>Bacteria</taxon>
        <taxon>Bacillati</taxon>
        <taxon>Actinomycetota</taxon>
        <taxon>Actinomycetes</taxon>
        <taxon>Pseudonocardiales</taxon>
        <taxon>Pseudonocardiaceae</taxon>
        <taxon>Amycolatopsis</taxon>
    </lineage>
</organism>
<comment type="caution">
    <text evidence="3">The sequence shown here is derived from an EMBL/GenBank/DDBJ whole genome shotgun (WGS) entry which is preliminary data.</text>
</comment>
<evidence type="ECO:0000256" key="1">
    <source>
        <dbReference type="SAM" id="MobiDB-lite"/>
    </source>
</evidence>
<dbReference type="Pfam" id="PF03235">
    <property type="entry name" value="GmrSD_N"/>
    <property type="match status" value="1"/>
</dbReference>
<evidence type="ECO:0000259" key="2">
    <source>
        <dbReference type="Pfam" id="PF03235"/>
    </source>
</evidence>
<proteinExistence type="predicted"/>
<dbReference type="Proteomes" id="UP001501624">
    <property type="component" value="Unassembled WGS sequence"/>
</dbReference>
<reference evidence="4" key="1">
    <citation type="journal article" date="2019" name="Int. J. Syst. Evol. Microbiol.">
        <title>The Global Catalogue of Microorganisms (GCM) 10K type strain sequencing project: providing services to taxonomists for standard genome sequencing and annotation.</title>
        <authorList>
            <consortium name="The Broad Institute Genomics Platform"/>
            <consortium name="The Broad Institute Genome Sequencing Center for Infectious Disease"/>
            <person name="Wu L."/>
            <person name="Ma J."/>
        </authorList>
    </citation>
    <scope>NUCLEOTIDE SEQUENCE [LARGE SCALE GENOMIC DNA]</scope>
    <source>
        <strain evidence="4">JCM 17017</strain>
    </source>
</reference>
<evidence type="ECO:0000313" key="4">
    <source>
        <dbReference type="Proteomes" id="UP001501624"/>
    </source>
</evidence>
<dbReference type="RefSeq" id="WP_237338228.1">
    <property type="nucleotide sequence ID" value="NZ_BAABCM010000003.1"/>
</dbReference>
<dbReference type="PANTHER" id="PTHR39639:SF1">
    <property type="entry name" value="DUF262 DOMAIN-CONTAINING PROTEIN"/>
    <property type="match status" value="1"/>
</dbReference>
<accession>A0ABP7I401</accession>
<feature type="region of interest" description="Disordered" evidence="1">
    <location>
        <begin position="1"/>
        <end position="25"/>
    </location>
</feature>
<feature type="domain" description="GmrSD restriction endonucleases N-terminal" evidence="2">
    <location>
        <begin position="77"/>
        <end position="216"/>
    </location>
</feature>
<keyword evidence="4" id="KW-1185">Reference proteome</keyword>
<gene>
    <name evidence="3" type="ORF">GCM10022380_31420</name>
</gene>